<dbReference type="InterPro" id="IPR023296">
    <property type="entry name" value="Glyco_hydro_beta-prop_sf"/>
</dbReference>
<dbReference type="Gene3D" id="2.115.10.20">
    <property type="entry name" value="Glycosyl hydrolase domain, family 43"/>
    <property type="match status" value="1"/>
</dbReference>
<name>A0A060CFG1_9GAMM</name>
<dbReference type="AlphaFoldDB" id="A0A060CFG1"/>
<protein>
    <submittedName>
        <fullName evidence="1">CAZy families GH43 protein</fullName>
    </submittedName>
</protein>
<proteinExistence type="predicted"/>
<sequence>MYLTGKYTFIPHMILMPEMLFDDLGSHFAMEDYHVLSMNSPEDKEAADHGIALHVKDVPWAVRQMWAPDAAEKDGRFISIFQPRIMKEYFA</sequence>
<dbReference type="EMBL" id="KF126576">
    <property type="protein sequence ID" value="AIA93924.1"/>
    <property type="molecule type" value="Genomic_DNA"/>
</dbReference>
<evidence type="ECO:0000313" key="1">
    <source>
        <dbReference type="EMBL" id="AIA93924.1"/>
    </source>
</evidence>
<organism evidence="1">
    <name type="scientific">uncultured Teredinibacter sp</name>
    <dbReference type="NCBI Taxonomy" id="1434395"/>
    <lineage>
        <taxon>Bacteria</taxon>
        <taxon>Pseudomonadati</taxon>
        <taxon>Pseudomonadota</taxon>
        <taxon>Gammaproteobacteria</taxon>
        <taxon>Cellvibrionales</taxon>
        <taxon>Cellvibrionaceae</taxon>
        <taxon>Teredinibacter</taxon>
        <taxon>environmental samples</taxon>
    </lineage>
</organism>
<reference evidence="1" key="1">
    <citation type="journal article" date="2013" name="Environ. Microbiol.">
        <title>Seasonally variable intestinal metagenomes of the red palm weevil (Rhynchophorus ferrugineus).</title>
        <authorList>
            <person name="Jia S."/>
            <person name="Zhang X."/>
            <person name="Zhang G."/>
            <person name="Yin A."/>
            <person name="Zhang S."/>
            <person name="Li F."/>
            <person name="Wang L."/>
            <person name="Zhao D."/>
            <person name="Yun Q."/>
            <person name="Tala"/>
            <person name="Wang J."/>
            <person name="Sun G."/>
            <person name="Baabdullah M."/>
            <person name="Yu X."/>
            <person name="Hu S."/>
            <person name="Al-Mssallem I.S."/>
            <person name="Yu J."/>
        </authorList>
    </citation>
    <scope>NUCLEOTIDE SEQUENCE</scope>
</reference>
<accession>A0A060CFG1</accession>